<organism evidence="4 5">
    <name type="scientific">Delitschia confertaspora ATCC 74209</name>
    <dbReference type="NCBI Taxonomy" id="1513339"/>
    <lineage>
        <taxon>Eukaryota</taxon>
        <taxon>Fungi</taxon>
        <taxon>Dikarya</taxon>
        <taxon>Ascomycota</taxon>
        <taxon>Pezizomycotina</taxon>
        <taxon>Dothideomycetes</taxon>
        <taxon>Pleosporomycetidae</taxon>
        <taxon>Pleosporales</taxon>
        <taxon>Delitschiaceae</taxon>
        <taxon>Delitschia</taxon>
    </lineage>
</organism>
<dbReference type="AlphaFoldDB" id="A0A9P4JGL6"/>
<dbReference type="PROSITE" id="PS50088">
    <property type="entry name" value="ANK_REPEAT"/>
    <property type="match status" value="1"/>
</dbReference>
<evidence type="ECO:0000256" key="2">
    <source>
        <dbReference type="ARBA" id="ARBA00023043"/>
    </source>
</evidence>
<dbReference type="InterPro" id="IPR036770">
    <property type="entry name" value="Ankyrin_rpt-contain_sf"/>
</dbReference>
<sequence>MDIAKAFEDKNIPTIKIQAENVETDIRTFLWVNLQLDSICEISKAQKDRLVEDALKSLPQALNCFAWIIYAQRLLTTREIQITLATRSSYNSGKGLELDPPKVILEACGNLLEKGHGVIRPIHYTVQEFLGKHDRKVQEDSIQGQMSNSNIMNTRLGQVCLENIRLAAFNKPAAGPGNLWDRLEQNRFSGYAIQNFDYHFSKCNNISSDTIELLKKLLQQDSKSLATILQIKMLQYGLDFDSFQNISILGSSPCPLDTPPVYALHLTSFAGLVTTVGRLLDVGCDVNERGRSGTTPLYLACYENHREIVQKLLKKGVDVNDRGGVYGNALQATSAAGNEQVAKLLLEKDADINAQGG</sequence>
<evidence type="ECO:0000313" key="4">
    <source>
        <dbReference type="EMBL" id="KAF2197606.1"/>
    </source>
</evidence>
<dbReference type="OrthoDB" id="4772757at2759"/>
<dbReference type="Proteomes" id="UP000799536">
    <property type="component" value="Unassembled WGS sequence"/>
</dbReference>
<comment type="caution">
    <text evidence="4">The sequence shown here is derived from an EMBL/GenBank/DDBJ whole genome shotgun (WGS) entry which is preliminary data.</text>
</comment>
<protein>
    <submittedName>
        <fullName evidence="4">Ankyrin</fullName>
    </submittedName>
</protein>
<keyword evidence="5" id="KW-1185">Reference proteome</keyword>
<gene>
    <name evidence="4" type="ORF">GQ43DRAFT_451583</name>
</gene>
<dbReference type="PROSITE" id="PS50297">
    <property type="entry name" value="ANK_REP_REGION"/>
    <property type="match status" value="1"/>
</dbReference>
<dbReference type="EMBL" id="ML994217">
    <property type="protein sequence ID" value="KAF2197606.1"/>
    <property type="molecule type" value="Genomic_DNA"/>
</dbReference>
<dbReference type="PANTHER" id="PTHR24198:SF165">
    <property type="entry name" value="ANKYRIN REPEAT-CONTAINING PROTEIN-RELATED"/>
    <property type="match status" value="1"/>
</dbReference>
<proteinExistence type="predicted"/>
<evidence type="ECO:0000256" key="1">
    <source>
        <dbReference type="ARBA" id="ARBA00022737"/>
    </source>
</evidence>
<accession>A0A9P4JGL6</accession>
<dbReference type="Pfam" id="PF12796">
    <property type="entry name" value="Ank_2"/>
    <property type="match status" value="1"/>
</dbReference>
<dbReference type="Gene3D" id="1.25.40.20">
    <property type="entry name" value="Ankyrin repeat-containing domain"/>
    <property type="match status" value="1"/>
</dbReference>
<evidence type="ECO:0000256" key="3">
    <source>
        <dbReference type="PROSITE-ProRule" id="PRU00023"/>
    </source>
</evidence>
<name>A0A9P4JGL6_9PLEO</name>
<dbReference type="InterPro" id="IPR002110">
    <property type="entry name" value="Ankyrin_rpt"/>
</dbReference>
<keyword evidence="2 3" id="KW-0040">ANK repeat</keyword>
<feature type="repeat" description="ANK" evidence="3">
    <location>
        <begin position="292"/>
        <end position="324"/>
    </location>
</feature>
<keyword evidence="1" id="KW-0677">Repeat</keyword>
<dbReference type="PANTHER" id="PTHR24198">
    <property type="entry name" value="ANKYRIN REPEAT AND PROTEIN KINASE DOMAIN-CONTAINING PROTEIN"/>
    <property type="match status" value="1"/>
</dbReference>
<dbReference type="SMART" id="SM00248">
    <property type="entry name" value="ANK"/>
    <property type="match status" value="2"/>
</dbReference>
<dbReference type="SUPFAM" id="SSF48403">
    <property type="entry name" value="Ankyrin repeat"/>
    <property type="match status" value="1"/>
</dbReference>
<evidence type="ECO:0000313" key="5">
    <source>
        <dbReference type="Proteomes" id="UP000799536"/>
    </source>
</evidence>
<dbReference type="PRINTS" id="PR01415">
    <property type="entry name" value="ANKYRIN"/>
</dbReference>
<reference evidence="4" key="1">
    <citation type="journal article" date="2020" name="Stud. Mycol.">
        <title>101 Dothideomycetes genomes: a test case for predicting lifestyles and emergence of pathogens.</title>
        <authorList>
            <person name="Haridas S."/>
            <person name="Albert R."/>
            <person name="Binder M."/>
            <person name="Bloem J."/>
            <person name="Labutti K."/>
            <person name="Salamov A."/>
            <person name="Andreopoulos B."/>
            <person name="Baker S."/>
            <person name="Barry K."/>
            <person name="Bills G."/>
            <person name="Bluhm B."/>
            <person name="Cannon C."/>
            <person name="Castanera R."/>
            <person name="Culley D."/>
            <person name="Daum C."/>
            <person name="Ezra D."/>
            <person name="Gonzalez J."/>
            <person name="Henrissat B."/>
            <person name="Kuo A."/>
            <person name="Liang C."/>
            <person name="Lipzen A."/>
            <person name="Lutzoni F."/>
            <person name="Magnuson J."/>
            <person name="Mondo S."/>
            <person name="Nolan M."/>
            <person name="Ohm R."/>
            <person name="Pangilinan J."/>
            <person name="Park H.-J."/>
            <person name="Ramirez L."/>
            <person name="Alfaro M."/>
            <person name="Sun H."/>
            <person name="Tritt A."/>
            <person name="Yoshinaga Y."/>
            <person name="Zwiers L.-H."/>
            <person name="Turgeon B."/>
            <person name="Goodwin S."/>
            <person name="Spatafora J."/>
            <person name="Crous P."/>
            <person name="Grigoriev I."/>
        </authorList>
    </citation>
    <scope>NUCLEOTIDE SEQUENCE</scope>
    <source>
        <strain evidence="4">ATCC 74209</strain>
    </source>
</reference>